<reference evidence="1 2" key="1">
    <citation type="submission" date="2015-09" db="EMBL/GenBank/DDBJ databases">
        <authorList>
            <consortium name="Pathogen Informatics"/>
        </authorList>
    </citation>
    <scope>NUCLEOTIDE SEQUENCE [LARGE SCALE GENOMIC DNA]</scope>
    <source>
        <strain evidence="1 2">2789STDY5834878</strain>
    </source>
</reference>
<sequence length="140" mass="15142">MRFYIIFCTNVMSGLPLWCTDLRFGLPRASPPPQRPICRSFSPHHAKKADCKAIRQSHSANSNPPVQFHYFHASHQPIPPSKAPAISATSESGTRTYLPSGTNHFPIGLSAPALTASTANFFPATQKNIIAASIAPSGQM</sequence>
<protein>
    <submittedName>
        <fullName evidence="1">Uncharacterized protein</fullName>
    </submittedName>
</protein>
<evidence type="ECO:0000313" key="1">
    <source>
        <dbReference type="EMBL" id="CUQ85259.1"/>
    </source>
</evidence>
<dbReference type="EMBL" id="CZBV01000004">
    <property type="protein sequence ID" value="CUQ85259.1"/>
    <property type="molecule type" value="Genomic_DNA"/>
</dbReference>
<proteinExistence type="predicted"/>
<name>A0A174ZK02_9FIRM</name>
<gene>
    <name evidence="1" type="ORF">ERS852492_01580</name>
</gene>
<organism evidence="1 2">
    <name type="scientific">Lachnospira eligens</name>
    <dbReference type="NCBI Taxonomy" id="39485"/>
    <lineage>
        <taxon>Bacteria</taxon>
        <taxon>Bacillati</taxon>
        <taxon>Bacillota</taxon>
        <taxon>Clostridia</taxon>
        <taxon>Lachnospirales</taxon>
        <taxon>Lachnospiraceae</taxon>
        <taxon>Lachnospira</taxon>
    </lineage>
</organism>
<dbReference type="Proteomes" id="UP000095780">
    <property type="component" value="Unassembled WGS sequence"/>
</dbReference>
<dbReference type="AlphaFoldDB" id="A0A174ZK02"/>
<evidence type="ECO:0000313" key="2">
    <source>
        <dbReference type="Proteomes" id="UP000095780"/>
    </source>
</evidence>
<accession>A0A174ZK02</accession>